<evidence type="ECO:0000313" key="2">
    <source>
        <dbReference type="EMBL" id="PNH00267.1"/>
    </source>
</evidence>
<dbReference type="OrthoDB" id="2588702at2759"/>
<reference evidence="2 3" key="1">
    <citation type="journal article" date="2017" name="Mol. Biol. Evol.">
        <title>The 4-celled Tetrabaena socialis nuclear genome reveals the essential components for genetic control of cell number at the origin of multicellularity in the volvocine lineage.</title>
        <authorList>
            <person name="Featherston J."/>
            <person name="Arakaki Y."/>
            <person name="Hanschen E.R."/>
            <person name="Ferris P.J."/>
            <person name="Michod R.E."/>
            <person name="Olson B.J.S.C."/>
            <person name="Nozaki H."/>
            <person name="Durand P.M."/>
        </authorList>
    </citation>
    <scope>NUCLEOTIDE SEQUENCE [LARGE SCALE GENOMIC DNA]</scope>
    <source>
        <strain evidence="2 3">NIES-571</strain>
    </source>
</reference>
<dbReference type="Proteomes" id="UP000236333">
    <property type="component" value="Unassembled WGS sequence"/>
</dbReference>
<dbReference type="AlphaFoldDB" id="A0A2J7ZJ26"/>
<proteinExistence type="predicted"/>
<feature type="region of interest" description="Disordered" evidence="1">
    <location>
        <begin position="122"/>
        <end position="151"/>
    </location>
</feature>
<gene>
    <name evidence="2" type="ORF">TSOC_013914</name>
</gene>
<dbReference type="Gene3D" id="3.40.50.1440">
    <property type="entry name" value="Tubulin/FtsZ, GTPase domain"/>
    <property type="match status" value="1"/>
</dbReference>
<feature type="compositionally biased region" description="Low complexity" evidence="1">
    <location>
        <begin position="122"/>
        <end position="134"/>
    </location>
</feature>
<comment type="caution">
    <text evidence="2">The sequence shown here is derived from an EMBL/GenBank/DDBJ whole genome shotgun (WGS) entry which is preliminary data.</text>
</comment>
<protein>
    <submittedName>
        <fullName evidence="2">Uncharacterized protein</fullName>
    </submittedName>
</protein>
<evidence type="ECO:0000256" key="1">
    <source>
        <dbReference type="SAM" id="MobiDB-lite"/>
    </source>
</evidence>
<name>A0A2J7ZJ26_9CHLO</name>
<dbReference type="InterPro" id="IPR036525">
    <property type="entry name" value="Tubulin/FtsZ_GTPase_sf"/>
</dbReference>
<accession>A0A2J7ZJ26</accession>
<organism evidence="2 3">
    <name type="scientific">Tetrabaena socialis</name>
    <dbReference type="NCBI Taxonomy" id="47790"/>
    <lineage>
        <taxon>Eukaryota</taxon>
        <taxon>Viridiplantae</taxon>
        <taxon>Chlorophyta</taxon>
        <taxon>core chlorophytes</taxon>
        <taxon>Chlorophyceae</taxon>
        <taxon>CS clade</taxon>
        <taxon>Chlamydomonadales</taxon>
        <taxon>Tetrabaenaceae</taxon>
        <taxon>Tetrabaena</taxon>
    </lineage>
</organism>
<feature type="compositionally biased region" description="Gly residues" evidence="1">
    <location>
        <begin position="135"/>
        <end position="151"/>
    </location>
</feature>
<sequence>MLFERLAAQSAACSDRAIDGELFRTGPDGRRRARCLLVDTEPKVVNAVLAADRDGLFTRQQCYLGLYEAQLEAAELRAALEVQRLQHDAEAAGLRGRLRRAAAAAAEAAAEDAVLRAPAPSYAAAPPRGAARAPAGGGAAAGGGQGGGGAE</sequence>
<keyword evidence="3" id="KW-1185">Reference proteome</keyword>
<dbReference type="EMBL" id="PGGS01001550">
    <property type="protein sequence ID" value="PNH00267.1"/>
    <property type="molecule type" value="Genomic_DNA"/>
</dbReference>
<feature type="non-terminal residue" evidence="2">
    <location>
        <position position="151"/>
    </location>
</feature>
<evidence type="ECO:0000313" key="3">
    <source>
        <dbReference type="Proteomes" id="UP000236333"/>
    </source>
</evidence>